<keyword evidence="1" id="KW-1133">Transmembrane helix</keyword>
<dbReference type="Pfam" id="PF11833">
    <property type="entry name" value="CPP1-like"/>
    <property type="match status" value="1"/>
</dbReference>
<proteinExistence type="predicted"/>
<keyword evidence="1" id="KW-0472">Membrane</keyword>
<dbReference type="PANTHER" id="PTHR33372:SF2">
    <property type="entry name" value="PROTEIN CHAPERONE-LIKE PROTEIN OF POR1, CHLOROPLASTIC"/>
    <property type="match status" value="1"/>
</dbReference>
<evidence type="ECO:0000313" key="2">
    <source>
        <dbReference type="EMBL" id="KAK9905760.1"/>
    </source>
</evidence>
<organism evidence="2 3">
    <name type="scientific">Coccomyxa subellipsoidea</name>
    <dbReference type="NCBI Taxonomy" id="248742"/>
    <lineage>
        <taxon>Eukaryota</taxon>
        <taxon>Viridiplantae</taxon>
        <taxon>Chlorophyta</taxon>
        <taxon>core chlorophytes</taxon>
        <taxon>Trebouxiophyceae</taxon>
        <taxon>Trebouxiophyceae incertae sedis</taxon>
        <taxon>Coccomyxaceae</taxon>
        <taxon>Coccomyxa</taxon>
    </lineage>
</organism>
<dbReference type="InterPro" id="IPR021788">
    <property type="entry name" value="CPP1-like"/>
</dbReference>
<comment type="caution">
    <text evidence="2">The sequence shown here is derived from an EMBL/GenBank/DDBJ whole genome shotgun (WGS) entry which is preliminary data.</text>
</comment>
<keyword evidence="1" id="KW-0812">Transmembrane</keyword>
<dbReference type="Proteomes" id="UP001491310">
    <property type="component" value="Unassembled WGS sequence"/>
</dbReference>
<feature type="transmembrane region" description="Helical" evidence="1">
    <location>
        <begin position="106"/>
        <end position="127"/>
    </location>
</feature>
<dbReference type="EMBL" id="JALJOT010000011">
    <property type="protein sequence ID" value="KAK9905760.1"/>
    <property type="molecule type" value="Genomic_DNA"/>
</dbReference>
<feature type="transmembrane region" description="Helical" evidence="1">
    <location>
        <begin position="139"/>
        <end position="159"/>
    </location>
</feature>
<evidence type="ECO:0000256" key="1">
    <source>
        <dbReference type="SAM" id="Phobius"/>
    </source>
</evidence>
<gene>
    <name evidence="2" type="ORF">WJX75_005908</name>
</gene>
<evidence type="ECO:0008006" key="4">
    <source>
        <dbReference type="Google" id="ProtNLM"/>
    </source>
</evidence>
<keyword evidence="3" id="KW-1185">Reference proteome</keyword>
<evidence type="ECO:0000313" key="3">
    <source>
        <dbReference type="Proteomes" id="UP001491310"/>
    </source>
</evidence>
<dbReference type="PANTHER" id="PTHR33372">
    <property type="match status" value="1"/>
</dbReference>
<name>A0ABR2YI41_9CHLO</name>
<reference evidence="2 3" key="1">
    <citation type="journal article" date="2024" name="Nat. Commun.">
        <title>Phylogenomics reveals the evolutionary origins of lichenization in chlorophyte algae.</title>
        <authorList>
            <person name="Puginier C."/>
            <person name="Libourel C."/>
            <person name="Otte J."/>
            <person name="Skaloud P."/>
            <person name="Haon M."/>
            <person name="Grisel S."/>
            <person name="Petersen M."/>
            <person name="Berrin J.G."/>
            <person name="Delaux P.M."/>
            <person name="Dal Grande F."/>
            <person name="Keller J."/>
        </authorList>
    </citation>
    <scope>NUCLEOTIDE SEQUENCE [LARGE SCALE GENOMIC DNA]</scope>
    <source>
        <strain evidence="2 3">SAG 216-7</strain>
    </source>
</reference>
<sequence length="160" mass="16683">MSIDEAYNLLGVKEDAGFDEIMSAKNRLTSASQGDKDKIVQVETAYDILLMQTLFIGLSIWTLAQGLADPAGRVSNDAPGLQIALALGASVYLLTDKKRVGRGRAVGITVAGLLLGVLIGGGLQSWLRVDIVPIGGLGSPAAFVSEFGILALWASVTLLA</sequence>
<protein>
    <recommendedName>
        <fullName evidence="4">Molecular chaperone DnaJ</fullName>
    </recommendedName>
</protein>
<accession>A0ABR2YI41</accession>